<evidence type="ECO:0000313" key="2">
    <source>
        <dbReference type="Proteomes" id="UP001254832"/>
    </source>
</evidence>
<dbReference type="Proteomes" id="UP001254832">
    <property type="component" value="Unassembled WGS sequence"/>
</dbReference>
<evidence type="ECO:0000313" key="1">
    <source>
        <dbReference type="EMBL" id="MDR6724127.1"/>
    </source>
</evidence>
<name>A0AAP5H1J9_PAEAM</name>
<proteinExistence type="predicted"/>
<gene>
    <name evidence="1" type="ORF">J2W91_002589</name>
</gene>
<accession>A0AAP5H1J9</accession>
<dbReference type="RefSeq" id="WP_056699577.1">
    <property type="nucleotide sequence ID" value="NZ_JAVDTR010000006.1"/>
</dbReference>
<reference evidence="1" key="1">
    <citation type="submission" date="2023-07" db="EMBL/GenBank/DDBJ databases">
        <title>Sorghum-associated microbial communities from plants grown in Nebraska, USA.</title>
        <authorList>
            <person name="Schachtman D."/>
        </authorList>
    </citation>
    <scope>NUCLEOTIDE SEQUENCE</scope>
    <source>
        <strain evidence="1">BE80</strain>
    </source>
</reference>
<organism evidence="1 2">
    <name type="scientific">Paenibacillus amylolyticus</name>
    <dbReference type="NCBI Taxonomy" id="1451"/>
    <lineage>
        <taxon>Bacteria</taxon>
        <taxon>Bacillati</taxon>
        <taxon>Bacillota</taxon>
        <taxon>Bacilli</taxon>
        <taxon>Bacillales</taxon>
        <taxon>Paenibacillaceae</taxon>
        <taxon>Paenibacillus</taxon>
    </lineage>
</organism>
<dbReference type="EMBL" id="JAVDTR010000006">
    <property type="protein sequence ID" value="MDR6724127.1"/>
    <property type="molecule type" value="Genomic_DNA"/>
</dbReference>
<protein>
    <submittedName>
        <fullName evidence="1">Uncharacterized protein</fullName>
    </submittedName>
</protein>
<comment type="caution">
    <text evidence="1">The sequence shown here is derived from an EMBL/GenBank/DDBJ whole genome shotgun (WGS) entry which is preliminary data.</text>
</comment>
<dbReference type="AlphaFoldDB" id="A0AAP5H1J9"/>
<sequence length="96" mass="11361">MSYRPKIAQLQVASQNEKDGLYEFTVKLEDGTHCRVFYSRSPEWKLTHISRLQKTPCPVCRKDFICKCMDQWSEDLHHQMIDEQWVDKGLAEATQQ</sequence>